<evidence type="ECO:0000256" key="2">
    <source>
        <dbReference type="ARBA" id="ARBA00022741"/>
    </source>
</evidence>
<dbReference type="OrthoDB" id="9816422at2"/>
<dbReference type="InterPro" id="IPR051162">
    <property type="entry name" value="T4SS_component"/>
</dbReference>
<evidence type="ECO:0000256" key="4">
    <source>
        <dbReference type="ARBA" id="ARBA00023026"/>
    </source>
</evidence>
<dbReference type="RefSeq" id="WP_050453533.1">
    <property type="nucleotide sequence ID" value="NZ_LFJJ01000055.1"/>
</dbReference>
<keyword evidence="4" id="KW-0843">Virulence</keyword>
<reference evidence="9" key="1">
    <citation type="submission" date="2015-06" db="EMBL/GenBank/DDBJ databases">
        <title>Comparative genomics of Burkholderia leaf nodule symbionts.</title>
        <authorList>
            <person name="Carlier A."/>
            <person name="Eberl L."/>
            <person name="Pinto-Carbo M."/>
        </authorList>
    </citation>
    <scope>NUCLEOTIDE SEQUENCE [LARGE SCALE GENOMIC DNA]</scope>
    <source>
        <strain evidence="9">UZHbot4</strain>
    </source>
</reference>
<keyword evidence="3" id="KW-0067">ATP-binding</keyword>
<dbReference type="AlphaFoldDB" id="A0A0L0MD25"/>
<evidence type="ECO:0000313" key="8">
    <source>
        <dbReference type="EMBL" id="KND60587.1"/>
    </source>
</evidence>
<keyword evidence="9" id="KW-1185">Reference proteome</keyword>
<dbReference type="InterPro" id="IPR027417">
    <property type="entry name" value="P-loop_NTPase"/>
</dbReference>
<dbReference type="Gene3D" id="1.10.8.730">
    <property type="match status" value="1"/>
</dbReference>
<dbReference type="InterPro" id="IPR043964">
    <property type="entry name" value="P-loop_TraG"/>
</dbReference>
<dbReference type="SUPFAM" id="SSF52540">
    <property type="entry name" value="P-loop containing nucleoside triphosphate hydrolases"/>
    <property type="match status" value="1"/>
</dbReference>
<dbReference type="PANTHER" id="PTHR30121">
    <property type="entry name" value="UNCHARACTERIZED PROTEIN YJGR-RELATED"/>
    <property type="match status" value="1"/>
</dbReference>
<evidence type="ECO:0000256" key="3">
    <source>
        <dbReference type="ARBA" id="ARBA00022840"/>
    </source>
</evidence>
<keyword evidence="2" id="KW-0547">Nucleotide-binding</keyword>
<dbReference type="Pfam" id="PF03135">
    <property type="entry name" value="CagE_TrbE_VirB"/>
    <property type="match status" value="1"/>
</dbReference>
<evidence type="ECO:0000259" key="7">
    <source>
        <dbReference type="Pfam" id="PF19044"/>
    </source>
</evidence>
<dbReference type="NCBIfam" id="TIGR00929">
    <property type="entry name" value="VirB4_CagE"/>
    <property type="match status" value="1"/>
</dbReference>
<organism evidence="8 9">
    <name type="scientific">Candidatus Burkholderia verschuerenii</name>
    <dbReference type="NCBI Taxonomy" id="242163"/>
    <lineage>
        <taxon>Bacteria</taxon>
        <taxon>Pseudomonadati</taxon>
        <taxon>Pseudomonadota</taxon>
        <taxon>Betaproteobacteria</taxon>
        <taxon>Burkholderiales</taxon>
        <taxon>Burkholderiaceae</taxon>
        <taxon>Burkholderia</taxon>
    </lineage>
</organism>
<dbReference type="PANTHER" id="PTHR30121:SF12">
    <property type="entry name" value="TYPE IV SECRETION SYSTEM PROTEIN CAGE"/>
    <property type="match status" value="1"/>
</dbReference>
<dbReference type="EMBL" id="LFJJ01000055">
    <property type="protein sequence ID" value="KND60587.1"/>
    <property type="molecule type" value="Genomic_DNA"/>
</dbReference>
<dbReference type="Gene3D" id="3.40.50.300">
    <property type="entry name" value="P-loop containing nucleotide triphosphate hydrolases"/>
    <property type="match status" value="1"/>
</dbReference>
<name>A0A0L0MD25_9BURK</name>
<comment type="caution">
    <text evidence="8">The sequence shown here is derived from an EMBL/GenBank/DDBJ whole genome shotgun (WGS) entry which is preliminary data.</text>
</comment>
<gene>
    <name evidence="8" type="ORF">BVER_05670c</name>
</gene>
<sequence>MGSSAALKAMEAEVGMGEFVPLSHHVTEHIISTENADYMTTWKLSGRSHECADIQDVFQWTRDLNNFVRGVGSANISFWAHIHRRRVVEYPESEFQNVFCRELDDKYRESFSDYNLMVNDLYFTVVFREASEDVLRFFAKREKLSYDEKTLRQRDAIKTLDDINRQLATVLKKRYGGELLGTYDRDGMAYSSALEWYGFLVNGEHQPMPVCRERISDYLTTNRPIFANWGEIGEQRLIEKTRNFGMLEIKDFDADTEPGQLNVLLESDYEFVFTQSFSCLSLHAARGFLQRHKQNLIDAEDVAVTQIAEIDDALDALVSRRFIMGEHHATLLVFAESAAELRGYLAKAKGALLDCGVVPNALDLALEAGYWAQLPANWRWRPRPMAITSLNFLSFSPFHNFLSGKPNGNPWGPAVTILKTLSGTPLYLNFHVSGLDEDAYKKRLLGHTFIGGQSSAGKTTTLGFLLAQSQKFSPTCVVFDKDRGMQIAIAAMGGKYLPLRNGERSGFNPFHLEPTKANLLFLKALVKQLVGSSGDPITHNDEREIDQALDTVMTHIDRPLRHLGMLLQSLPNPISDDYDARPTVHARLQKWCEGGEFGWLFDNATDELNLTTHRLYGFDVTDFLENPATRTPTIMYLLYRTESMIDGRRFIYIFEEFWKILDDPQFEDFVKNKLKTIRKENGICVFSTQEPGDALESGIAKTIVQQIATLILLENPRADASDYIEGFKLTRPEFEALKAIPSGSRRFLIKQGEQAAIQNEQTKVALMGQLQNAEQGLIEQQRTTIAQKIFDPNQKSMPRLSAGNQ</sequence>
<evidence type="ECO:0000259" key="6">
    <source>
        <dbReference type="Pfam" id="PF03135"/>
    </source>
</evidence>
<dbReference type="GO" id="GO:0005524">
    <property type="term" value="F:ATP binding"/>
    <property type="evidence" value="ECO:0007669"/>
    <property type="project" value="UniProtKB-KW"/>
</dbReference>
<evidence type="ECO:0000256" key="1">
    <source>
        <dbReference type="ARBA" id="ARBA00006512"/>
    </source>
</evidence>
<dbReference type="InterPro" id="IPR004346">
    <property type="entry name" value="CagE_TrbE_VirB"/>
</dbReference>
<dbReference type="InterPro" id="IPR018145">
    <property type="entry name" value="CagE_TrbE_VirB_cntrl_dom"/>
</dbReference>
<evidence type="ECO:0000256" key="5">
    <source>
        <dbReference type="ARBA" id="ARBA00023635"/>
    </source>
</evidence>
<proteinExistence type="inferred from homology"/>
<protein>
    <recommendedName>
        <fullName evidence="5">Type IV secretion system protein virB4</fullName>
    </recommendedName>
</protein>
<dbReference type="PATRIC" id="fig|242163.4.peg.5735"/>
<evidence type="ECO:0000313" key="9">
    <source>
        <dbReference type="Proteomes" id="UP000036959"/>
    </source>
</evidence>
<feature type="domain" description="TraG P-loop" evidence="7">
    <location>
        <begin position="419"/>
        <end position="715"/>
    </location>
</feature>
<feature type="domain" description="CagE TrbE VirB component of type IV transporter system central" evidence="6">
    <location>
        <begin position="179"/>
        <end position="383"/>
    </location>
</feature>
<comment type="similarity">
    <text evidence="1">Belongs to the TrbE/VirB4 family.</text>
</comment>
<dbReference type="Pfam" id="PF19044">
    <property type="entry name" value="P-loop_TraG"/>
    <property type="match status" value="1"/>
</dbReference>
<dbReference type="Proteomes" id="UP000036959">
    <property type="component" value="Unassembled WGS sequence"/>
</dbReference>
<accession>A0A0L0MD25</accession>